<evidence type="ECO:0000256" key="1">
    <source>
        <dbReference type="SAM" id="MobiDB-lite"/>
    </source>
</evidence>
<feature type="region of interest" description="Disordered" evidence="1">
    <location>
        <begin position="1"/>
        <end position="34"/>
    </location>
</feature>
<comment type="caution">
    <text evidence="2">The sequence shown here is derived from an EMBL/GenBank/DDBJ whole genome shotgun (WGS) entry which is preliminary data.</text>
</comment>
<dbReference type="EMBL" id="JBFXLQ010000008">
    <property type="protein sequence ID" value="KAL2869829.1"/>
    <property type="molecule type" value="Genomic_DNA"/>
</dbReference>
<feature type="compositionally biased region" description="Polar residues" evidence="1">
    <location>
        <begin position="1"/>
        <end position="12"/>
    </location>
</feature>
<evidence type="ECO:0000313" key="2">
    <source>
        <dbReference type="EMBL" id="KAL2869829.1"/>
    </source>
</evidence>
<protein>
    <submittedName>
        <fullName evidence="2">Uncharacterized protein</fullName>
    </submittedName>
</protein>
<reference evidence="2 3" key="1">
    <citation type="submission" date="2024-07" db="EMBL/GenBank/DDBJ databases">
        <title>Section-level genome sequencing and comparative genomics of Aspergillus sections Usti and Cavernicolus.</title>
        <authorList>
            <consortium name="Lawrence Berkeley National Laboratory"/>
            <person name="Nybo J.L."/>
            <person name="Vesth T.C."/>
            <person name="Theobald S."/>
            <person name="Frisvad J.C."/>
            <person name="Larsen T.O."/>
            <person name="Kjaerboelling I."/>
            <person name="Rothschild-Mancinelli K."/>
            <person name="Lyhne E.K."/>
            <person name="Kogle M.E."/>
            <person name="Barry K."/>
            <person name="Clum A."/>
            <person name="Na H."/>
            <person name="Ledsgaard L."/>
            <person name="Lin J."/>
            <person name="Lipzen A."/>
            <person name="Kuo A."/>
            <person name="Riley R."/>
            <person name="Mondo S."/>
            <person name="Labutti K."/>
            <person name="Haridas S."/>
            <person name="Pangalinan J."/>
            <person name="Salamov A.A."/>
            <person name="Simmons B.A."/>
            <person name="Magnuson J.K."/>
            <person name="Chen J."/>
            <person name="Drula E."/>
            <person name="Henrissat B."/>
            <person name="Wiebenga A."/>
            <person name="Lubbers R.J."/>
            <person name="Gomes A.C."/>
            <person name="Macurrencykelacurrency M.R."/>
            <person name="Stajich J."/>
            <person name="Grigoriev I.V."/>
            <person name="Mortensen U.H."/>
            <person name="De Vries R.P."/>
            <person name="Baker S.E."/>
            <person name="Andersen M.R."/>
        </authorList>
    </citation>
    <scope>NUCLEOTIDE SEQUENCE [LARGE SCALE GENOMIC DNA]</scope>
    <source>
        <strain evidence="2 3">CBS 449.75</strain>
    </source>
</reference>
<accession>A0ABR4LZ69</accession>
<proteinExistence type="predicted"/>
<dbReference type="RefSeq" id="XP_070888808.1">
    <property type="nucleotide sequence ID" value="XM_071032433.1"/>
</dbReference>
<keyword evidence="3" id="KW-1185">Reference proteome</keyword>
<organism evidence="2 3">
    <name type="scientific">Aspergillus lucknowensis</name>
    <dbReference type="NCBI Taxonomy" id="176173"/>
    <lineage>
        <taxon>Eukaryota</taxon>
        <taxon>Fungi</taxon>
        <taxon>Dikarya</taxon>
        <taxon>Ascomycota</taxon>
        <taxon>Pezizomycotina</taxon>
        <taxon>Eurotiomycetes</taxon>
        <taxon>Eurotiomycetidae</taxon>
        <taxon>Eurotiales</taxon>
        <taxon>Aspergillaceae</taxon>
        <taxon>Aspergillus</taxon>
        <taxon>Aspergillus subgen. Nidulantes</taxon>
    </lineage>
</organism>
<evidence type="ECO:0000313" key="3">
    <source>
        <dbReference type="Proteomes" id="UP001610432"/>
    </source>
</evidence>
<dbReference type="Proteomes" id="UP001610432">
    <property type="component" value="Unassembled WGS sequence"/>
</dbReference>
<gene>
    <name evidence="2" type="ORF">BJX67DRAFT_378880</name>
</gene>
<name>A0ABR4LZ69_9EURO</name>
<dbReference type="GeneID" id="98147505"/>
<sequence>MSISANAKSQRWISVRNDQQDSDEDSDGGQLKLHTHHATSGDYWGHVFVLMARSPTSPPLVSPIRPTISELALGIISAKSLVQIAWASVAIRQRKHQPQLVEERPVYVLQPTRDDYFAAAVEDDDDIENTV</sequence>